<feature type="region of interest" description="Disordered" evidence="1">
    <location>
        <begin position="313"/>
        <end position="374"/>
    </location>
</feature>
<dbReference type="AlphaFoldDB" id="A0AAE0KNW5"/>
<reference evidence="3 4" key="1">
    <citation type="journal article" date="2015" name="Genome Biol. Evol.">
        <title>Comparative Genomics of a Bacterivorous Green Alga Reveals Evolutionary Causalities and Consequences of Phago-Mixotrophic Mode of Nutrition.</title>
        <authorList>
            <person name="Burns J.A."/>
            <person name="Paasch A."/>
            <person name="Narechania A."/>
            <person name="Kim E."/>
        </authorList>
    </citation>
    <scope>NUCLEOTIDE SEQUENCE [LARGE SCALE GENOMIC DNA]</scope>
    <source>
        <strain evidence="3 4">PLY_AMNH</strain>
    </source>
</reference>
<evidence type="ECO:0000256" key="2">
    <source>
        <dbReference type="SAM" id="Phobius"/>
    </source>
</evidence>
<organism evidence="3 4">
    <name type="scientific">Cymbomonas tetramitiformis</name>
    <dbReference type="NCBI Taxonomy" id="36881"/>
    <lineage>
        <taxon>Eukaryota</taxon>
        <taxon>Viridiplantae</taxon>
        <taxon>Chlorophyta</taxon>
        <taxon>Pyramimonadophyceae</taxon>
        <taxon>Pyramimonadales</taxon>
        <taxon>Pyramimonadaceae</taxon>
        <taxon>Cymbomonas</taxon>
    </lineage>
</organism>
<evidence type="ECO:0000313" key="3">
    <source>
        <dbReference type="EMBL" id="KAK3255391.1"/>
    </source>
</evidence>
<feature type="region of interest" description="Disordered" evidence="1">
    <location>
        <begin position="214"/>
        <end position="254"/>
    </location>
</feature>
<feature type="compositionally biased region" description="Pro residues" evidence="1">
    <location>
        <begin position="217"/>
        <end position="238"/>
    </location>
</feature>
<dbReference type="EMBL" id="LGRX02022667">
    <property type="protein sequence ID" value="KAK3255391.1"/>
    <property type="molecule type" value="Genomic_DNA"/>
</dbReference>
<keyword evidence="4" id="KW-1185">Reference proteome</keyword>
<feature type="region of interest" description="Disordered" evidence="1">
    <location>
        <begin position="123"/>
        <end position="142"/>
    </location>
</feature>
<comment type="caution">
    <text evidence="3">The sequence shown here is derived from an EMBL/GenBank/DDBJ whole genome shotgun (WGS) entry which is preliminary data.</text>
</comment>
<feature type="compositionally biased region" description="Polar residues" evidence="1">
    <location>
        <begin position="29"/>
        <end position="43"/>
    </location>
</feature>
<feature type="region of interest" description="Disordered" evidence="1">
    <location>
        <begin position="24"/>
        <end position="43"/>
    </location>
</feature>
<protein>
    <submittedName>
        <fullName evidence="3">Uncharacterized protein</fullName>
    </submittedName>
</protein>
<keyword evidence="2" id="KW-1133">Transmembrane helix</keyword>
<evidence type="ECO:0000313" key="4">
    <source>
        <dbReference type="Proteomes" id="UP001190700"/>
    </source>
</evidence>
<gene>
    <name evidence="3" type="ORF">CYMTET_35422</name>
</gene>
<proteinExistence type="predicted"/>
<feature type="compositionally biased region" description="Polar residues" evidence="1">
    <location>
        <begin position="339"/>
        <end position="358"/>
    </location>
</feature>
<sequence length="374" mass="39394">MPPPPRPPPPSRLLRALRVRLHPLRPSKPQLSSSEPTSAAVATNASRSADLGLASESEVGFSDLSVDGFNNPEYTAAYKESMAAEAQVTSSNVEIISVVNPQEGMVRRRRLLRRLLQSNTLATAPASAPSEAFPDGETGVSEEVTGALGPAPSPSQNAVTCVVESEILILKQSPVLETFIATLETNVTAIFQNESIFQNITETSKVTGTIEIIEGAPWPPPPIPPEPLTSSPPPPLPSPSSAIEASDGNDGNDSVLESDWFLPVACGGGGLFLIGALGYGKRVFDRRNKVVQSVNDEDRDVDGGASFFTAQQDVQEGQSPHEDAPEVNTNSPGIDESGSLESLQSVQDLPQVRGGSQNSPTPSSPPAETEETST</sequence>
<feature type="transmembrane region" description="Helical" evidence="2">
    <location>
        <begin position="260"/>
        <end position="279"/>
    </location>
</feature>
<accession>A0AAE0KNW5</accession>
<name>A0AAE0KNW5_9CHLO</name>
<keyword evidence="2" id="KW-0472">Membrane</keyword>
<dbReference type="Proteomes" id="UP001190700">
    <property type="component" value="Unassembled WGS sequence"/>
</dbReference>
<evidence type="ECO:0000256" key="1">
    <source>
        <dbReference type="SAM" id="MobiDB-lite"/>
    </source>
</evidence>
<keyword evidence="2" id="KW-0812">Transmembrane</keyword>